<proteinExistence type="predicted"/>
<reference evidence="2" key="2">
    <citation type="submission" date="2020-07" db="EMBL/GenBank/DDBJ databases">
        <authorList>
            <person name="Vera ALvarez R."/>
            <person name="Arias-Moreno D.M."/>
            <person name="Jimenez-Jacinto V."/>
            <person name="Jimenez-Bremont J.F."/>
            <person name="Swaminathan K."/>
            <person name="Moose S.P."/>
            <person name="Guerrero-Gonzalez M.L."/>
            <person name="Marino-Ramirez L."/>
            <person name="Landsman D."/>
            <person name="Rodriguez-Kessler M."/>
            <person name="Delgado-Sanchez P."/>
        </authorList>
    </citation>
    <scope>NUCLEOTIDE SEQUENCE</scope>
    <source>
        <tissue evidence="2">Cladode</tissue>
    </source>
</reference>
<name>A0A7C9AJH8_OPUST</name>
<organism evidence="2">
    <name type="scientific">Opuntia streptacantha</name>
    <name type="common">Prickly pear cactus</name>
    <name type="synonym">Opuntia cardona</name>
    <dbReference type="NCBI Taxonomy" id="393608"/>
    <lineage>
        <taxon>Eukaryota</taxon>
        <taxon>Viridiplantae</taxon>
        <taxon>Streptophyta</taxon>
        <taxon>Embryophyta</taxon>
        <taxon>Tracheophyta</taxon>
        <taxon>Spermatophyta</taxon>
        <taxon>Magnoliopsida</taxon>
        <taxon>eudicotyledons</taxon>
        <taxon>Gunneridae</taxon>
        <taxon>Pentapetalae</taxon>
        <taxon>Caryophyllales</taxon>
        <taxon>Cactineae</taxon>
        <taxon>Cactaceae</taxon>
        <taxon>Opuntioideae</taxon>
        <taxon>Opuntia</taxon>
    </lineage>
</organism>
<accession>A0A7C9AJH8</accession>
<dbReference type="AlphaFoldDB" id="A0A7C9AJH8"/>
<dbReference type="EMBL" id="GISG01234715">
    <property type="protein sequence ID" value="MBA4667235.1"/>
    <property type="molecule type" value="Transcribed_RNA"/>
</dbReference>
<feature type="region of interest" description="Disordered" evidence="1">
    <location>
        <begin position="1"/>
        <end position="37"/>
    </location>
</feature>
<reference evidence="2" key="1">
    <citation type="journal article" date="2013" name="J. Plant Res.">
        <title>Effect of fungi and light on seed germination of three Opuntia species from semiarid lands of central Mexico.</title>
        <authorList>
            <person name="Delgado-Sanchez P."/>
            <person name="Jimenez-Bremont J.F."/>
            <person name="Guerrero-Gonzalez Mde L."/>
            <person name="Flores J."/>
        </authorList>
    </citation>
    <scope>NUCLEOTIDE SEQUENCE</scope>
    <source>
        <tissue evidence="2">Cladode</tissue>
    </source>
</reference>
<evidence type="ECO:0000256" key="1">
    <source>
        <dbReference type="SAM" id="MobiDB-lite"/>
    </source>
</evidence>
<sequence length="111" mass="11822">MIPAPERSITKSAVSSPSIPVSPPSPSSFPNSTGEYTEPNKTFPNSFISISSSICNCFSSASRLFFFFLPIIITKSSFSGISSLPSTKEGSSSSASFLLPFFFTLSLTIAF</sequence>
<protein>
    <submittedName>
        <fullName evidence="2">Uncharacterized protein</fullName>
    </submittedName>
</protein>
<evidence type="ECO:0000313" key="2">
    <source>
        <dbReference type="EMBL" id="MBA4667235.1"/>
    </source>
</evidence>